<gene>
    <name evidence="7" type="ORF">MNBD_GAMMA12-1310</name>
</gene>
<dbReference type="Pfam" id="PF20463">
    <property type="entry name" value="PDH_C"/>
    <property type="match status" value="1"/>
</dbReference>
<organism evidence="7">
    <name type="scientific">hydrothermal vent metagenome</name>
    <dbReference type="NCBI Taxonomy" id="652676"/>
    <lineage>
        <taxon>unclassified sequences</taxon>
        <taxon>metagenomes</taxon>
        <taxon>ecological metagenomes</taxon>
    </lineage>
</organism>
<evidence type="ECO:0000256" key="3">
    <source>
        <dbReference type="ARBA" id="ARBA00023027"/>
    </source>
</evidence>
<comment type="pathway">
    <text evidence="5">Amino-acid biosynthesis.</text>
</comment>
<accession>A0A3B0Y738</accession>
<dbReference type="Gene3D" id="3.40.50.720">
    <property type="entry name" value="NAD(P)-binding Rossmann-like Domain"/>
    <property type="match status" value="1"/>
</dbReference>
<dbReference type="PROSITE" id="PS51176">
    <property type="entry name" value="PDH_ADH"/>
    <property type="match status" value="1"/>
</dbReference>
<keyword evidence="3" id="KW-0520">NAD</keyword>
<keyword evidence="1" id="KW-0028">Amino-acid biosynthesis</keyword>
<name>A0A3B0Y738_9ZZZZ</name>
<dbReference type="InterPro" id="IPR050812">
    <property type="entry name" value="Preph/Arog_dehydrog"/>
</dbReference>
<dbReference type="InterPro" id="IPR003099">
    <property type="entry name" value="Prephen_DH"/>
</dbReference>
<dbReference type="InterPro" id="IPR046825">
    <property type="entry name" value="PDH_C"/>
</dbReference>
<dbReference type="EMBL" id="UOFL01000018">
    <property type="protein sequence ID" value="VAW71347.1"/>
    <property type="molecule type" value="Genomic_DNA"/>
</dbReference>
<keyword evidence="4" id="KW-0057">Aromatic amino acid biosynthesis</keyword>
<dbReference type="PANTHER" id="PTHR21363:SF0">
    <property type="entry name" value="PREPHENATE DEHYDROGENASE [NADP(+)]"/>
    <property type="match status" value="1"/>
</dbReference>
<dbReference type="InterPro" id="IPR046826">
    <property type="entry name" value="PDH_N"/>
</dbReference>
<evidence type="ECO:0000256" key="1">
    <source>
        <dbReference type="ARBA" id="ARBA00022605"/>
    </source>
</evidence>
<dbReference type="EC" id="1.3.1.12" evidence="7"/>
<evidence type="ECO:0000256" key="2">
    <source>
        <dbReference type="ARBA" id="ARBA00023002"/>
    </source>
</evidence>
<reference evidence="7" key="1">
    <citation type="submission" date="2018-06" db="EMBL/GenBank/DDBJ databases">
        <authorList>
            <person name="Zhirakovskaya E."/>
        </authorList>
    </citation>
    <scope>NUCLEOTIDE SEQUENCE</scope>
</reference>
<protein>
    <submittedName>
        <fullName evidence="7">Cyclohexadienyl dehydrogenase</fullName>
        <ecNumber evidence="7">1.3.1.12</ecNumber>
    </submittedName>
</protein>
<dbReference type="FunFam" id="1.10.3660.10:FF:000003">
    <property type="entry name" value="Prephenate dehydrogenase"/>
    <property type="match status" value="1"/>
</dbReference>
<dbReference type="GO" id="GO:0004665">
    <property type="term" value="F:prephenate dehydrogenase (NADP+) activity"/>
    <property type="evidence" value="ECO:0007669"/>
    <property type="project" value="InterPro"/>
</dbReference>
<evidence type="ECO:0000313" key="7">
    <source>
        <dbReference type="EMBL" id="VAW71347.1"/>
    </source>
</evidence>
<dbReference type="FunFam" id="3.40.50.720:FF:000208">
    <property type="entry name" value="Prephenate dehydrogenase"/>
    <property type="match status" value="1"/>
</dbReference>
<dbReference type="AlphaFoldDB" id="A0A3B0Y738"/>
<keyword evidence="2 7" id="KW-0560">Oxidoreductase</keyword>
<dbReference type="PANTHER" id="PTHR21363">
    <property type="entry name" value="PREPHENATE DEHYDROGENASE"/>
    <property type="match status" value="1"/>
</dbReference>
<dbReference type="Pfam" id="PF02153">
    <property type="entry name" value="PDH_N"/>
    <property type="match status" value="1"/>
</dbReference>
<dbReference type="InterPro" id="IPR008927">
    <property type="entry name" value="6-PGluconate_DH-like_C_sf"/>
</dbReference>
<dbReference type="SUPFAM" id="SSF51735">
    <property type="entry name" value="NAD(P)-binding Rossmann-fold domains"/>
    <property type="match status" value="1"/>
</dbReference>
<dbReference type="GO" id="GO:0006571">
    <property type="term" value="P:tyrosine biosynthetic process"/>
    <property type="evidence" value="ECO:0007669"/>
    <property type="project" value="InterPro"/>
</dbReference>
<dbReference type="GO" id="GO:0070403">
    <property type="term" value="F:NAD+ binding"/>
    <property type="evidence" value="ECO:0007669"/>
    <property type="project" value="InterPro"/>
</dbReference>
<evidence type="ECO:0000259" key="6">
    <source>
        <dbReference type="PROSITE" id="PS51176"/>
    </source>
</evidence>
<dbReference type="GO" id="GO:0008977">
    <property type="term" value="F:prephenate dehydrogenase (NAD+) activity"/>
    <property type="evidence" value="ECO:0007669"/>
    <property type="project" value="UniProtKB-EC"/>
</dbReference>
<dbReference type="SUPFAM" id="SSF48179">
    <property type="entry name" value="6-phosphogluconate dehydrogenase C-terminal domain-like"/>
    <property type="match status" value="1"/>
</dbReference>
<proteinExistence type="predicted"/>
<dbReference type="Gene3D" id="1.10.3660.10">
    <property type="entry name" value="6-phosphogluconate dehydrogenase C-terminal like domain"/>
    <property type="match status" value="1"/>
</dbReference>
<feature type="domain" description="Prephenate/arogenate dehydrogenase" evidence="6">
    <location>
        <begin position="6"/>
        <end position="288"/>
    </location>
</feature>
<evidence type="ECO:0000256" key="4">
    <source>
        <dbReference type="ARBA" id="ARBA00023141"/>
    </source>
</evidence>
<dbReference type="InterPro" id="IPR036291">
    <property type="entry name" value="NAD(P)-bd_dom_sf"/>
</dbReference>
<sequence length="288" mass="31869">MTIMFKSICIIGTGLIGGSIARAMRRNKLCSHITGYGRNEQNLVKAKTLGVIDEYSLDLKNAIADVSLVIIATPLGAMKDLFVQLKQFKSELTIMTDVGSAKTCVIDAAKEVYGEVPSEFVPGHPIAGTENSGVEASFAELYDNRRVILTPHENIDPEALNVVRELWTRIGAKVSEMPAAHHDEVLAATSHLPHALAFTLVDTLARMNERQEIFEYAAGGFSDFTRIASSDPVMWRDILFDNQQAIVKMIDLFQEDLSSLRASIVSNDSEQLLEIFKRAKHARDNFKT</sequence>
<evidence type="ECO:0000256" key="5">
    <source>
        <dbReference type="ARBA" id="ARBA00029440"/>
    </source>
</evidence>